<dbReference type="GO" id="GO:0016747">
    <property type="term" value="F:acyltransferase activity, transferring groups other than amino-acyl groups"/>
    <property type="evidence" value="ECO:0007669"/>
    <property type="project" value="TreeGrafter"/>
</dbReference>
<name>A0A2A7N5D6_MYCAG</name>
<dbReference type="OrthoDB" id="3210113at2"/>
<dbReference type="InterPro" id="IPR050583">
    <property type="entry name" value="Mycobacterial_A85_antigen"/>
</dbReference>
<dbReference type="SUPFAM" id="SSF53474">
    <property type="entry name" value="alpha/beta-Hydrolases"/>
    <property type="match status" value="1"/>
</dbReference>
<dbReference type="AlphaFoldDB" id="A0A2A7N5D6"/>
<dbReference type="InterPro" id="IPR029058">
    <property type="entry name" value="AB_hydrolase_fold"/>
</dbReference>
<dbReference type="PROSITE" id="PS51318">
    <property type="entry name" value="TAT"/>
    <property type="match status" value="1"/>
</dbReference>
<sequence length="280" mass="29028">MTALTRRTLLRLGAGVAGACALDPLWRLGIATAAPGGEQPSPSSATGMPTRMSGSFVSAARGGIETNWIIARPPGHAGPLRPVIALHGRDMDAAGVMDMGIEAGLAQLARAGYPPFAVVAVDGGNTWWHRRVTGEDSGAMVLNELLPMLPTKGLDVSRVGFIGWSMGGYGALLLGGALGAKRTAAICAVAPALYSDYGEALAAGAFDGPADWFAYSVYGTPALSEIPLRIDCGASDQYFKATKQFVASLHKPPAGVSFEGGHDVAAWKEKLPRQLAWLAT</sequence>
<evidence type="ECO:0000313" key="1">
    <source>
        <dbReference type="EMBL" id="PEG38937.1"/>
    </source>
</evidence>
<dbReference type="PANTHER" id="PTHR48098:SF1">
    <property type="entry name" value="DIACYLGLYCEROL ACYLTRANSFERASE_MYCOLYLTRANSFERASE AG85A"/>
    <property type="match status" value="1"/>
</dbReference>
<dbReference type="InterPro" id="IPR006311">
    <property type="entry name" value="TAT_signal"/>
</dbReference>
<accession>A0A2A7N5D6</accession>
<dbReference type="Gene3D" id="3.40.50.1820">
    <property type="entry name" value="alpha/beta hydrolase"/>
    <property type="match status" value="1"/>
</dbReference>
<comment type="caution">
    <text evidence="1">The sequence shown here is derived from an EMBL/GenBank/DDBJ whole genome shotgun (WGS) entry which is preliminary data.</text>
</comment>
<dbReference type="RefSeq" id="WP_097940286.1">
    <property type="nucleotide sequence ID" value="NZ_BLKS01000001.1"/>
</dbReference>
<dbReference type="PANTHER" id="PTHR48098">
    <property type="entry name" value="ENTEROCHELIN ESTERASE-RELATED"/>
    <property type="match status" value="1"/>
</dbReference>
<dbReference type="Proteomes" id="UP000220914">
    <property type="component" value="Unassembled WGS sequence"/>
</dbReference>
<proteinExistence type="predicted"/>
<protein>
    <recommendedName>
        <fullName evidence="3">Acyl-CoA:diacylglycerol acyltransferase</fullName>
    </recommendedName>
</protein>
<gene>
    <name evidence="1" type="ORF">CQY20_11900</name>
</gene>
<dbReference type="EMBL" id="PDCP01000017">
    <property type="protein sequence ID" value="PEG38937.1"/>
    <property type="molecule type" value="Genomic_DNA"/>
</dbReference>
<reference evidence="1 2" key="1">
    <citation type="submission" date="2017-10" db="EMBL/GenBank/DDBJ databases">
        <title>The new phylogeny of genus Mycobacterium.</title>
        <authorList>
            <person name="Tortoli E."/>
            <person name="Trovato A."/>
            <person name="Cirillo D.M."/>
        </authorList>
    </citation>
    <scope>NUCLEOTIDE SEQUENCE [LARGE SCALE GENOMIC DNA]</scope>
    <source>
        <strain evidence="1 2">CCUG37673</strain>
    </source>
</reference>
<evidence type="ECO:0000313" key="2">
    <source>
        <dbReference type="Proteomes" id="UP000220914"/>
    </source>
</evidence>
<evidence type="ECO:0008006" key="3">
    <source>
        <dbReference type="Google" id="ProtNLM"/>
    </source>
</evidence>
<keyword evidence="2" id="KW-1185">Reference proteome</keyword>
<organism evidence="1 2">
    <name type="scientific">Mycolicibacterium agri</name>
    <name type="common">Mycobacterium agri</name>
    <dbReference type="NCBI Taxonomy" id="36811"/>
    <lineage>
        <taxon>Bacteria</taxon>
        <taxon>Bacillati</taxon>
        <taxon>Actinomycetota</taxon>
        <taxon>Actinomycetes</taxon>
        <taxon>Mycobacteriales</taxon>
        <taxon>Mycobacteriaceae</taxon>
        <taxon>Mycolicibacterium</taxon>
    </lineage>
</organism>